<reference evidence="2" key="1">
    <citation type="submission" date="2023-07" db="EMBL/GenBank/DDBJ databases">
        <title>Cedecea davisae an AmpC producer and its therapeutic implications.</title>
        <authorList>
            <person name="Notter J."/>
        </authorList>
    </citation>
    <scope>NUCLEOTIDE SEQUENCE [LARGE SCALE GENOMIC DNA]</scope>
    <source>
        <strain evidence="2">1</strain>
    </source>
</reference>
<evidence type="ECO:0000313" key="2">
    <source>
        <dbReference type="Proteomes" id="UP000686327"/>
    </source>
</evidence>
<dbReference type="Proteomes" id="UP000686327">
    <property type="component" value="Unassembled WGS sequence"/>
</dbReference>
<keyword evidence="2" id="KW-1185">Reference proteome</keyword>
<accession>A0ABS6DBN1</accession>
<comment type="caution">
    <text evidence="1">The sequence shown here is derived from an EMBL/GenBank/DDBJ whole genome shotgun (WGS) entry which is preliminary data.</text>
</comment>
<evidence type="ECO:0000313" key="1">
    <source>
        <dbReference type="EMBL" id="MBU4680523.1"/>
    </source>
</evidence>
<dbReference type="InterPro" id="IPR047754">
    <property type="entry name" value="T3SS_SctI-like"/>
</dbReference>
<protein>
    <submittedName>
        <fullName evidence="1">Type III secretion system inner rod subunit SctI</fullName>
    </submittedName>
</protein>
<dbReference type="RefSeq" id="WP_216374229.1">
    <property type="nucleotide sequence ID" value="NZ_JAGRYT010000001.1"/>
</dbReference>
<gene>
    <name evidence="1" type="primary">sctI</name>
    <name evidence="1" type="ORF">KC222_00660</name>
</gene>
<proteinExistence type="predicted"/>
<organism evidence="1 2">
    <name type="scientific">Cedecea davisae</name>
    <dbReference type="NCBI Taxonomy" id="158484"/>
    <lineage>
        <taxon>Bacteria</taxon>
        <taxon>Pseudomonadati</taxon>
        <taxon>Pseudomonadota</taxon>
        <taxon>Gammaproteobacteria</taxon>
        <taxon>Enterobacterales</taxon>
        <taxon>Enterobacteriaceae</taxon>
        <taxon>Cedecea</taxon>
    </lineage>
</organism>
<name>A0ABS6DBN1_9ENTR</name>
<dbReference type="NCBIfam" id="NF038054">
    <property type="entry name" value="T3SS_SctI"/>
    <property type="match status" value="1"/>
</dbReference>
<dbReference type="EMBL" id="JAGRYU010000002">
    <property type="protein sequence ID" value="MBU4680523.1"/>
    <property type="molecule type" value="Genomic_DNA"/>
</dbReference>
<sequence>MSIALNSIQAFTSQTSDITMSDPTSLSLEERMVQAYAKTSTAAKAEQADVINKLQQARVTSDPAELFRLQQRTSDYNLHVSMISTLTRKGVSAVETLLRS</sequence>